<dbReference type="STRING" id="314287.GB2207_02537"/>
<sequence length="24" mass="2754">MLAYASALLLYQNILMDGYDTKVF</sequence>
<reference evidence="1 2" key="1">
    <citation type="submission" date="2006-03" db="EMBL/GenBank/DDBJ databases">
        <authorList>
            <person name="Giovannoni S.J."/>
            <person name="Cho J.-C."/>
            <person name="Ferriera S."/>
            <person name="Johnson J."/>
            <person name="Kravitz S."/>
            <person name="Halpern A."/>
            <person name="Remington K."/>
            <person name="Beeson K."/>
            <person name="Tran B."/>
            <person name="Rogers Y.-H."/>
            <person name="Friedman R."/>
            <person name="Venter J.C."/>
        </authorList>
    </citation>
    <scope>NUCLEOTIDE SEQUENCE [LARGE SCALE GENOMIC DNA]</scope>
    <source>
        <strain evidence="1 2">HTCC2207</strain>
    </source>
</reference>
<keyword evidence="2" id="KW-1185">Reference proteome</keyword>
<evidence type="ECO:0000313" key="1">
    <source>
        <dbReference type="EMBL" id="EAS47645.1"/>
    </source>
</evidence>
<evidence type="ECO:0000313" key="2">
    <source>
        <dbReference type="Proteomes" id="UP000005555"/>
    </source>
</evidence>
<dbReference type="EMBL" id="AAPI01000002">
    <property type="protein sequence ID" value="EAS47645.1"/>
    <property type="molecule type" value="Genomic_DNA"/>
</dbReference>
<accession>Q1YT42</accession>
<dbReference type="HOGENOM" id="CLU_3420986_0_0_6"/>
<comment type="caution">
    <text evidence="1">The sequence shown here is derived from an EMBL/GenBank/DDBJ whole genome shotgun (WGS) entry which is preliminary data.</text>
</comment>
<name>Q1YT42_9GAMM</name>
<proteinExistence type="predicted"/>
<dbReference type="Proteomes" id="UP000005555">
    <property type="component" value="Unassembled WGS sequence"/>
</dbReference>
<protein>
    <submittedName>
        <fullName evidence="1">Uncharacterized protein</fullName>
    </submittedName>
</protein>
<dbReference type="AlphaFoldDB" id="Q1YT42"/>
<organism evidence="1 2">
    <name type="scientific">gamma proteobacterium HTCC2207</name>
    <dbReference type="NCBI Taxonomy" id="314287"/>
    <lineage>
        <taxon>Bacteria</taxon>
        <taxon>Pseudomonadati</taxon>
        <taxon>Pseudomonadota</taxon>
        <taxon>Gammaproteobacteria</taxon>
        <taxon>Cellvibrionales</taxon>
        <taxon>Porticoccaceae</taxon>
        <taxon>SAR92 clade</taxon>
    </lineage>
</organism>
<gene>
    <name evidence="1" type="ORF">GB2207_02537</name>
</gene>